<comment type="caution">
    <text evidence="1">The sequence shown here is derived from an EMBL/GenBank/DDBJ whole genome shotgun (WGS) entry which is preliminary data.</text>
</comment>
<name>A0ABV9Y6S5_9PSEU</name>
<evidence type="ECO:0000313" key="1">
    <source>
        <dbReference type="EMBL" id="MFC5057489.1"/>
    </source>
</evidence>
<evidence type="ECO:0000313" key="2">
    <source>
        <dbReference type="Proteomes" id="UP001595833"/>
    </source>
</evidence>
<dbReference type="Proteomes" id="UP001595833">
    <property type="component" value="Unassembled WGS sequence"/>
</dbReference>
<dbReference type="RefSeq" id="WP_344036977.1">
    <property type="nucleotide sequence ID" value="NZ_BAAAKE010000006.1"/>
</dbReference>
<protein>
    <recommendedName>
        <fullName evidence="3">Tetratricopeptide repeat protein</fullName>
    </recommendedName>
</protein>
<keyword evidence="2" id="KW-1185">Reference proteome</keyword>
<dbReference type="EMBL" id="JBHSJB010000027">
    <property type="protein sequence ID" value="MFC5057489.1"/>
    <property type="molecule type" value="Genomic_DNA"/>
</dbReference>
<accession>A0ABV9Y6S5</accession>
<reference evidence="2" key="1">
    <citation type="journal article" date="2019" name="Int. J. Syst. Evol. Microbiol.">
        <title>The Global Catalogue of Microorganisms (GCM) 10K type strain sequencing project: providing services to taxonomists for standard genome sequencing and annotation.</title>
        <authorList>
            <consortium name="The Broad Institute Genomics Platform"/>
            <consortium name="The Broad Institute Genome Sequencing Center for Infectious Disease"/>
            <person name="Wu L."/>
            <person name="Ma J."/>
        </authorList>
    </citation>
    <scope>NUCLEOTIDE SEQUENCE [LARGE SCALE GENOMIC DNA]</scope>
    <source>
        <strain evidence="2">KCTC 12848</strain>
    </source>
</reference>
<gene>
    <name evidence="1" type="ORF">ACFPFM_27560</name>
</gene>
<sequence length="89" mass="10232">MKGADWVLWVEALLLEARGRPAEAAAAAARAWDLLPELRFLHTNWTAPPDLVRLAPAVRDTDLAHRVTEGTEAAVRHRLRHRRRARRRR</sequence>
<proteinExistence type="predicted"/>
<evidence type="ECO:0008006" key="3">
    <source>
        <dbReference type="Google" id="ProtNLM"/>
    </source>
</evidence>
<organism evidence="1 2">
    <name type="scientific">Saccharothrix xinjiangensis</name>
    <dbReference type="NCBI Taxonomy" id="204798"/>
    <lineage>
        <taxon>Bacteria</taxon>
        <taxon>Bacillati</taxon>
        <taxon>Actinomycetota</taxon>
        <taxon>Actinomycetes</taxon>
        <taxon>Pseudonocardiales</taxon>
        <taxon>Pseudonocardiaceae</taxon>
        <taxon>Saccharothrix</taxon>
    </lineage>
</organism>